<evidence type="ECO:0000256" key="8">
    <source>
        <dbReference type="ARBA" id="ARBA00022833"/>
    </source>
</evidence>
<comment type="pathway">
    <text evidence="2">Protein modification; protein sumoylation.</text>
</comment>
<keyword evidence="5" id="KW-0479">Metal-binding</keyword>
<protein>
    <submittedName>
        <fullName evidence="12">1094_t:CDS:1</fullName>
    </submittedName>
</protein>
<comment type="similarity">
    <text evidence="3">Belongs to the NSE2 family.</text>
</comment>
<evidence type="ECO:0000256" key="9">
    <source>
        <dbReference type="ARBA" id="ARBA00023242"/>
    </source>
</evidence>
<evidence type="ECO:0000259" key="11">
    <source>
        <dbReference type="PROSITE" id="PS51044"/>
    </source>
</evidence>
<evidence type="ECO:0000256" key="1">
    <source>
        <dbReference type="ARBA" id="ARBA00004123"/>
    </source>
</evidence>
<gene>
    <name evidence="12" type="ORF">FWILDA_LOCUS15093</name>
</gene>
<dbReference type="CDD" id="cd16651">
    <property type="entry name" value="SPL-RING_NSE2"/>
    <property type="match status" value="1"/>
</dbReference>
<dbReference type="EMBL" id="CAMKVN010007428">
    <property type="protein sequence ID" value="CAI2191482.1"/>
    <property type="molecule type" value="Genomic_DNA"/>
</dbReference>
<dbReference type="Proteomes" id="UP001153678">
    <property type="component" value="Unassembled WGS sequence"/>
</dbReference>
<feature type="domain" description="SP-RING-type" evidence="11">
    <location>
        <begin position="155"/>
        <end position="241"/>
    </location>
</feature>
<dbReference type="GO" id="GO:0005634">
    <property type="term" value="C:nucleus"/>
    <property type="evidence" value="ECO:0007669"/>
    <property type="project" value="UniProtKB-SubCell"/>
</dbReference>
<evidence type="ECO:0000313" key="13">
    <source>
        <dbReference type="Proteomes" id="UP001153678"/>
    </source>
</evidence>
<dbReference type="PANTHER" id="PTHR21330">
    <property type="entry name" value="E3 SUMO-PROTEIN LIGASE NSE2"/>
    <property type="match status" value="1"/>
</dbReference>
<evidence type="ECO:0000256" key="3">
    <source>
        <dbReference type="ARBA" id="ARBA00008212"/>
    </source>
</evidence>
<keyword evidence="9" id="KW-0539">Nucleus</keyword>
<accession>A0A9W4WWB4</accession>
<keyword evidence="7" id="KW-0833">Ubl conjugation pathway</keyword>
<evidence type="ECO:0000256" key="2">
    <source>
        <dbReference type="ARBA" id="ARBA00004718"/>
    </source>
</evidence>
<organism evidence="12 13">
    <name type="scientific">Funneliformis geosporum</name>
    <dbReference type="NCBI Taxonomy" id="1117311"/>
    <lineage>
        <taxon>Eukaryota</taxon>
        <taxon>Fungi</taxon>
        <taxon>Fungi incertae sedis</taxon>
        <taxon>Mucoromycota</taxon>
        <taxon>Glomeromycotina</taxon>
        <taxon>Glomeromycetes</taxon>
        <taxon>Glomerales</taxon>
        <taxon>Glomeraceae</taxon>
        <taxon>Funneliformis</taxon>
    </lineage>
</organism>
<evidence type="ECO:0000256" key="4">
    <source>
        <dbReference type="ARBA" id="ARBA00022679"/>
    </source>
</evidence>
<evidence type="ECO:0000256" key="6">
    <source>
        <dbReference type="ARBA" id="ARBA00022771"/>
    </source>
</evidence>
<comment type="subcellular location">
    <subcellularLocation>
        <location evidence="1">Nucleus</location>
    </subcellularLocation>
</comment>
<dbReference type="GO" id="GO:0016925">
    <property type="term" value="P:protein sumoylation"/>
    <property type="evidence" value="ECO:0007669"/>
    <property type="project" value="TreeGrafter"/>
</dbReference>
<dbReference type="PROSITE" id="PS51044">
    <property type="entry name" value="ZF_SP_RING"/>
    <property type="match status" value="1"/>
</dbReference>
<evidence type="ECO:0000256" key="7">
    <source>
        <dbReference type="ARBA" id="ARBA00022786"/>
    </source>
</evidence>
<dbReference type="InterPro" id="IPR026846">
    <property type="entry name" value="Nse2(Mms21)"/>
</dbReference>
<evidence type="ECO:0000313" key="12">
    <source>
        <dbReference type="EMBL" id="CAI2191482.1"/>
    </source>
</evidence>
<dbReference type="SUPFAM" id="SSF57850">
    <property type="entry name" value="RING/U-box"/>
    <property type="match status" value="1"/>
</dbReference>
<comment type="caution">
    <text evidence="12">The sequence shown here is derived from an EMBL/GenBank/DDBJ whole genome shotgun (WGS) entry which is preliminary data.</text>
</comment>
<sequence length="253" mass="29626">MSARNSQNSLEGNTNLSFNEKREYDSLYRDGDELSQFILKGINYAADSAIDLEQADEEEEVQKLDETVRNMIDIEKKLSLRKDVLERIQVRVNAGRKFEDVVIIYEQECEKAFRDYSQVSEEDKYLKNENYNDFRQKIWEVKHENEPMPPFNQNEDDDLVVGPQKESLHCPITTLLLENPVTSDLCKHTFSKDAIMQLMSRNGNVIPCPIPGCDKQIMEHNLKENKRLVRKVVEHVKMMENEMDDIEIFFSLI</sequence>
<dbReference type="PANTHER" id="PTHR21330:SF1">
    <property type="entry name" value="E3 SUMO-PROTEIN LIGASE NSE2"/>
    <property type="match status" value="1"/>
</dbReference>
<dbReference type="GO" id="GO:0000724">
    <property type="term" value="P:double-strand break repair via homologous recombination"/>
    <property type="evidence" value="ECO:0007669"/>
    <property type="project" value="InterPro"/>
</dbReference>
<reference evidence="12" key="1">
    <citation type="submission" date="2022-08" db="EMBL/GenBank/DDBJ databases">
        <authorList>
            <person name="Kallberg Y."/>
            <person name="Tangrot J."/>
            <person name="Rosling A."/>
        </authorList>
    </citation>
    <scope>NUCLEOTIDE SEQUENCE</scope>
    <source>
        <strain evidence="12">Wild A</strain>
    </source>
</reference>
<dbReference type="GO" id="GO:0061665">
    <property type="term" value="F:SUMO ligase activity"/>
    <property type="evidence" value="ECO:0007669"/>
    <property type="project" value="TreeGrafter"/>
</dbReference>
<dbReference type="OrthoDB" id="26899at2759"/>
<dbReference type="GO" id="GO:0030915">
    <property type="term" value="C:Smc5-Smc6 complex"/>
    <property type="evidence" value="ECO:0007669"/>
    <property type="project" value="InterPro"/>
</dbReference>
<evidence type="ECO:0000256" key="10">
    <source>
        <dbReference type="PROSITE-ProRule" id="PRU00452"/>
    </source>
</evidence>
<dbReference type="InterPro" id="IPR013083">
    <property type="entry name" value="Znf_RING/FYVE/PHD"/>
</dbReference>
<keyword evidence="13" id="KW-1185">Reference proteome</keyword>
<dbReference type="Gene3D" id="3.30.40.10">
    <property type="entry name" value="Zinc/RING finger domain, C3HC4 (zinc finger)"/>
    <property type="match status" value="1"/>
</dbReference>
<evidence type="ECO:0000256" key="5">
    <source>
        <dbReference type="ARBA" id="ARBA00022723"/>
    </source>
</evidence>
<keyword evidence="6 10" id="KW-0863">Zinc-finger</keyword>
<keyword evidence="4" id="KW-0808">Transferase</keyword>
<proteinExistence type="inferred from homology"/>
<keyword evidence="8" id="KW-0862">Zinc</keyword>
<name>A0A9W4WWB4_9GLOM</name>
<dbReference type="Pfam" id="PF11789">
    <property type="entry name" value="zf-Nse"/>
    <property type="match status" value="1"/>
</dbReference>
<dbReference type="AlphaFoldDB" id="A0A9W4WWB4"/>
<dbReference type="GO" id="GO:0008270">
    <property type="term" value="F:zinc ion binding"/>
    <property type="evidence" value="ECO:0007669"/>
    <property type="project" value="UniProtKB-KW"/>
</dbReference>
<dbReference type="InterPro" id="IPR004181">
    <property type="entry name" value="Znf_MIZ"/>
</dbReference>